<organism evidence="1 2">
    <name type="scientific">Smittium mucronatum</name>
    <dbReference type="NCBI Taxonomy" id="133383"/>
    <lineage>
        <taxon>Eukaryota</taxon>
        <taxon>Fungi</taxon>
        <taxon>Fungi incertae sedis</taxon>
        <taxon>Zoopagomycota</taxon>
        <taxon>Kickxellomycotina</taxon>
        <taxon>Harpellomycetes</taxon>
        <taxon>Harpellales</taxon>
        <taxon>Legeriomycetaceae</taxon>
        <taxon>Smittium</taxon>
    </lineage>
</organism>
<proteinExistence type="predicted"/>
<accession>A0A1R0H402</accession>
<protein>
    <submittedName>
        <fullName evidence="1">Uncharacterized protein</fullName>
    </submittedName>
</protein>
<reference evidence="1 2" key="1">
    <citation type="journal article" date="2016" name="Mol. Biol. Evol.">
        <title>Genome-Wide Survey of Gut Fungi (Harpellales) Reveals the First Horizontally Transferred Ubiquitin Gene from a Mosquito Host.</title>
        <authorList>
            <person name="Wang Y."/>
            <person name="White M.M."/>
            <person name="Kvist S."/>
            <person name="Moncalvo J.M."/>
        </authorList>
    </citation>
    <scope>NUCLEOTIDE SEQUENCE [LARGE SCALE GENOMIC DNA]</scope>
    <source>
        <strain evidence="1 2">ALG-7-W6</strain>
    </source>
</reference>
<comment type="caution">
    <text evidence="1">The sequence shown here is derived from an EMBL/GenBank/DDBJ whole genome shotgun (WGS) entry which is preliminary data.</text>
</comment>
<dbReference type="Proteomes" id="UP000187455">
    <property type="component" value="Unassembled WGS sequence"/>
</dbReference>
<sequence>MEQHSSFGCLKASEHGLIQGSDRTQTRPELPTLSHRLDSAPLLEINSEHRDGILLAEPSKGNYYSTLSLRGDGKKTPFKYPVYPLTNYRWLFKRREKVINDAIKSVQGRTGAPRKELNSKQNQFNLGSAAKRRPGCVAVTEGALVATPTKSSKTDLTFNTQSSSEAQDRHTVRAVNERNRGPCPDDTITNCPKPTQTQTRTFQNAESSRIDGVGLGFEFEFEFRSGPDCGRKQDNQQKMRERTRLDKKELYKYIEF</sequence>
<gene>
    <name evidence="1" type="ORF">AYI68_g1983</name>
</gene>
<dbReference type="AlphaFoldDB" id="A0A1R0H402"/>
<keyword evidence="2" id="KW-1185">Reference proteome</keyword>
<evidence type="ECO:0000313" key="2">
    <source>
        <dbReference type="Proteomes" id="UP000187455"/>
    </source>
</evidence>
<evidence type="ECO:0000313" key="1">
    <source>
        <dbReference type="EMBL" id="OLY83866.1"/>
    </source>
</evidence>
<dbReference type="EMBL" id="LSSL01000718">
    <property type="protein sequence ID" value="OLY83866.1"/>
    <property type="molecule type" value="Genomic_DNA"/>
</dbReference>
<name>A0A1R0H402_9FUNG</name>